<organism evidence="1 2">
    <name type="scientific">Gossypium trilobum</name>
    <dbReference type="NCBI Taxonomy" id="34281"/>
    <lineage>
        <taxon>Eukaryota</taxon>
        <taxon>Viridiplantae</taxon>
        <taxon>Streptophyta</taxon>
        <taxon>Embryophyta</taxon>
        <taxon>Tracheophyta</taxon>
        <taxon>Spermatophyta</taxon>
        <taxon>Magnoliopsida</taxon>
        <taxon>eudicotyledons</taxon>
        <taxon>Gunneridae</taxon>
        <taxon>Pentapetalae</taxon>
        <taxon>rosids</taxon>
        <taxon>malvids</taxon>
        <taxon>Malvales</taxon>
        <taxon>Malvaceae</taxon>
        <taxon>Malvoideae</taxon>
        <taxon>Gossypium</taxon>
    </lineage>
</organism>
<gene>
    <name evidence="1" type="ORF">Gotri_026940</name>
</gene>
<evidence type="ECO:0000313" key="2">
    <source>
        <dbReference type="Proteomes" id="UP000593568"/>
    </source>
</evidence>
<reference evidence="1 2" key="1">
    <citation type="journal article" date="2019" name="Genome Biol. Evol.">
        <title>Insights into the evolution of the New World diploid cottons (Gossypium, subgenus Houzingenia) based on genome sequencing.</title>
        <authorList>
            <person name="Grover C.E."/>
            <person name="Arick M.A. 2nd"/>
            <person name="Thrash A."/>
            <person name="Conover J.L."/>
            <person name="Sanders W.S."/>
            <person name="Peterson D.G."/>
            <person name="Frelichowski J.E."/>
            <person name="Scheffler J.A."/>
            <person name="Scheffler B.E."/>
            <person name="Wendel J.F."/>
        </authorList>
    </citation>
    <scope>NUCLEOTIDE SEQUENCE [LARGE SCALE GENOMIC DNA]</scope>
    <source>
        <strain evidence="1">8</strain>
        <tissue evidence="1">Leaf</tissue>
    </source>
</reference>
<evidence type="ECO:0000313" key="1">
    <source>
        <dbReference type="EMBL" id="MBA0785782.1"/>
    </source>
</evidence>
<protein>
    <submittedName>
        <fullName evidence="1">Uncharacterized protein</fullName>
    </submittedName>
</protein>
<name>A0A7J9FKE3_9ROSI</name>
<sequence length="34" mass="4051">MQMSELGLKRHNTRKVTVWLKDMYQNYGTLPVLV</sequence>
<dbReference type="AlphaFoldDB" id="A0A7J9FKE3"/>
<comment type="caution">
    <text evidence="1">The sequence shown here is derived from an EMBL/GenBank/DDBJ whole genome shotgun (WGS) entry which is preliminary data.</text>
</comment>
<keyword evidence="2" id="KW-1185">Reference proteome</keyword>
<accession>A0A7J9FKE3</accession>
<dbReference type="Proteomes" id="UP000593568">
    <property type="component" value="Unassembled WGS sequence"/>
</dbReference>
<proteinExistence type="predicted"/>
<dbReference type="EMBL" id="JABEZW010220123">
    <property type="protein sequence ID" value="MBA0785782.1"/>
    <property type="molecule type" value="Genomic_DNA"/>
</dbReference>